<comment type="similarity">
    <text evidence="2 9">Belongs to the membrane fusion protein (MFP) (TC 8.A.1) family.</text>
</comment>
<keyword evidence="10" id="KW-0175">Coiled coil</keyword>
<evidence type="ECO:0000256" key="8">
    <source>
        <dbReference type="ARBA" id="ARBA00023136"/>
    </source>
</evidence>
<evidence type="ECO:0000256" key="6">
    <source>
        <dbReference type="ARBA" id="ARBA00022692"/>
    </source>
</evidence>
<keyword evidence="4 9" id="KW-1003">Cell membrane</keyword>
<dbReference type="Pfam" id="PF25994">
    <property type="entry name" value="HH_AprE"/>
    <property type="match status" value="1"/>
</dbReference>
<feature type="coiled-coil region" evidence="10">
    <location>
        <begin position="236"/>
        <end position="299"/>
    </location>
</feature>
<keyword evidence="7 9" id="KW-1133">Transmembrane helix</keyword>
<feature type="domain" description="AprE-like beta-barrel" evidence="12">
    <location>
        <begin position="334"/>
        <end position="437"/>
    </location>
</feature>
<evidence type="ECO:0000256" key="4">
    <source>
        <dbReference type="ARBA" id="ARBA00022475"/>
    </source>
</evidence>
<dbReference type="Proteomes" id="UP000189796">
    <property type="component" value="Chromosome I"/>
</dbReference>
<evidence type="ECO:0000256" key="10">
    <source>
        <dbReference type="SAM" id="Coils"/>
    </source>
</evidence>
<dbReference type="Pfam" id="PF26002">
    <property type="entry name" value="Beta-barrel_AprE"/>
    <property type="match status" value="1"/>
</dbReference>
<evidence type="ECO:0000313" key="13">
    <source>
        <dbReference type="EMBL" id="SHG71177.1"/>
    </source>
</evidence>
<dbReference type="InterPro" id="IPR058781">
    <property type="entry name" value="HH_AprE-like"/>
</dbReference>
<dbReference type="PRINTS" id="PR01490">
    <property type="entry name" value="RTXTOXIND"/>
</dbReference>
<evidence type="ECO:0000259" key="12">
    <source>
        <dbReference type="Pfam" id="PF26002"/>
    </source>
</evidence>
<sequence length="461" mass="49865">MQRPVSRANRANDPTLPAILEFQSPSQSLAAAPVPRTARGTIWIISSMFVACVMAMGLIPIDRVVTAQGKVVSRVPLLVVQPLETSVVRSIDVTEAQSVRTGDVLARLDPTFAAADVGASEALVSTLQAEVSRMQAEATGQPFTPTGPDPNLSLQSSIFVQRQSERDFKRETYQQRINGLQAAVARGEADADAYQARKAVAEQIVSVRKELERHQVGSMLLSLTATDNLLETARGLANATATVESARRDLDALKAERDAYEQNWLADVSQKLSEQMQKLADAREKLNKARLRHQLVELRANRDATVLTVAKVSVGSVLQSGDQFITLVPINAPLEVEANIVGRDGGFVQVGAPAAVKFDTFPFSQYGLAHGTVRTVSADSFTGQDELKTRSGSVPAKSDSTEPFYRSRITIDDVRLHAVPAGFRIAPGMPVTADIMIGKRTVLTYLLGRILPVASEAMREP</sequence>
<dbReference type="GO" id="GO:0009306">
    <property type="term" value="P:protein secretion"/>
    <property type="evidence" value="ECO:0007669"/>
    <property type="project" value="InterPro"/>
</dbReference>
<feature type="domain" description="AprE-like long alpha-helical hairpin" evidence="11">
    <location>
        <begin position="114"/>
        <end position="290"/>
    </location>
</feature>
<dbReference type="PROSITE" id="PS00543">
    <property type="entry name" value="HLYD_FAMILY"/>
    <property type="match status" value="1"/>
</dbReference>
<keyword evidence="3 9" id="KW-0813">Transport</keyword>
<organism evidence="13 14">
    <name type="scientific">Bradyrhizobium erythrophlei</name>
    <dbReference type="NCBI Taxonomy" id="1437360"/>
    <lineage>
        <taxon>Bacteria</taxon>
        <taxon>Pseudomonadati</taxon>
        <taxon>Pseudomonadota</taxon>
        <taxon>Alphaproteobacteria</taxon>
        <taxon>Hyphomicrobiales</taxon>
        <taxon>Nitrobacteraceae</taxon>
        <taxon>Bradyrhizobium</taxon>
    </lineage>
</organism>
<dbReference type="EMBL" id="LT670817">
    <property type="protein sequence ID" value="SHG71177.1"/>
    <property type="molecule type" value="Genomic_DNA"/>
</dbReference>
<dbReference type="InterPro" id="IPR006144">
    <property type="entry name" value="Secretion_HlyD_CS"/>
</dbReference>
<dbReference type="NCBIfam" id="TIGR01843">
    <property type="entry name" value="type_I_hlyD"/>
    <property type="match status" value="1"/>
</dbReference>
<dbReference type="InterPro" id="IPR050739">
    <property type="entry name" value="MFP"/>
</dbReference>
<dbReference type="OrthoDB" id="9810980at2"/>
<protein>
    <recommendedName>
        <fullName evidence="9">Membrane fusion protein (MFP) family protein</fullName>
    </recommendedName>
</protein>
<evidence type="ECO:0000313" key="14">
    <source>
        <dbReference type="Proteomes" id="UP000189796"/>
    </source>
</evidence>
<dbReference type="Gene3D" id="2.40.30.170">
    <property type="match status" value="1"/>
</dbReference>
<evidence type="ECO:0000256" key="9">
    <source>
        <dbReference type="RuleBase" id="RU365093"/>
    </source>
</evidence>
<keyword evidence="5 9" id="KW-0997">Cell inner membrane</keyword>
<dbReference type="InterPro" id="IPR010129">
    <property type="entry name" value="T1SS_HlyD"/>
</dbReference>
<accession>A0A1M5M1J4</accession>
<dbReference type="GO" id="GO:0005886">
    <property type="term" value="C:plasma membrane"/>
    <property type="evidence" value="ECO:0007669"/>
    <property type="project" value="UniProtKB-SubCell"/>
</dbReference>
<evidence type="ECO:0000256" key="2">
    <source>
        <dbReference type="ARBA" id="ARBA00009477"/>
    </source>
</evidence>
<evidence type="ECO:0000259" key="11">
    <source>
        <dbReference type="Pfam" id="PF25994"/>
    </source>
</evidence>
<evidence type="ECO:0000256" key="7">
    <source>
        <dbReference type="ARBA" id="ARBA00022989"/>
    </source>
</evidence>
<keyword evidence="6 9" id="KW-0812">Transmembrane</keyword>
<evidence type="ECO:0000256" key="3">
    <source>
        <dbReference type="ARBA" id="ARBA00022448"/>
    </source>
</evidence>
<evidence type="ECO:0000256" key="5">
    <source>
        <dbReference type="ARBA" id="ARBA00022519"/>
    </source>
</evidence>
<gene>
    <name evidence="13" type="ORF">SAMN05443248_2440</name>
</gene>
<dbReference type="PANTHER" id="PTHR30386:SF26">
    <property type="entry name" value="TRANSPORT PROTEIN COMB"/>
    <property type="match status" value="1"/>
</dbReference>
<proteinExistence type="inferred from homology"/>
<comment type="subcellular location">
    <subcellularLocation>
        <location evidence="1 9">Cell inner membrane</location>
        <topology evidence="1 9">Single-pass membrane protein</topology>
    </subcellularLocation>
</comment>
<keyword evidence="8 9" id="KW-0472">Membrane</keyword>
<dbReference type="PANTHER" id="PTHR30386">
    <property type="entry name" value="MEMBRANE FUSION SUBUNIT OF EMRAB-TOLC MULTIDRUG EFFLUX PUMP"/>
    <property type="match status" value="1"/>
</dbReference>
<evidence type="ECO:0000256" key="1">
    <source>
        <dbReference type="ARBA" id="ARBA00004377"/>
    </source>
</evidence>
<dbReference type="RefSeq" id="WP_079601427.1">
    <property type="nucleotide sequence ID" value="NZ_LT670817.1"/>
</dbReference>
<dbReference type="InterPro" id="IPR058982">
    <property type="entry name" value="Beta-barrel_AprE"/>
</dbReference>
<reference evidence="13 14" key="1">
    <citation type="submission" date="2016-11" db="EMBL/GenBank/DDBJ databases">
        <authorList>
            <person name="Jaros S."/>
            <person name="Januszkiewicz K."/>
            <person name="Wedrychowicz H."/>
        </authorList>
    </citation>
    <scope>NUCLEOTIDE SEQUENCE [LARGE SCALE GENOMIC DNA]</scope>
    <source>
        <strain evidence="13 14">GAS138</strain>
    </source>
</reference>
<dbReference type="AlphaFoldDB" id="A0A1M5M1J4"/>
<feature type="transmembrane region" description="Helical" evidence="9">
    <location>
        <begin position="42"/>
        <end position="61"/>
    </location>
</feature>
<name>A0A1M5M1J4_9BRAD</name>